<keyword evidence="1" id="KW-1133">Transmembrane helix</keyword>
<proteinExistence type="predicted"/>
<feature type="transmembrane region" description="Helical" evidence="1">
    <location>
        <begin position="6"/>
        <end position="25"/>
    </location>
</feature>
<dbReference type="InterPro" id="IPR015942">
    <property type="entry name" value="Asp/Glu/hydantoin_racemase"/>
</dbReference>
<reference evidence="2 3" key="1">
    <citation type="journal article" date="2018" name="Front. Microbiol.">
        <title>Hydrolytic Capabilities as a Key to Environmental Success: Chitinolytic and Cellulolytic Acidobacteria From Acidic Sub-arctic Soils and Boreal Peatlands.</title>
        <authorList>
            <person name="Belova S.E."/>
            <person name="Ravin N.V."/>
            <person name="Pankratov T.A."/>
            <person name="Rakitin A.L."/>
            <person name="Ivanova A.A."/>
            <person name="Beletsky A.V."/>
            <person name="Mardanov A.V."/>
            <person name="Sinninghe Damste J.S."/>
            <person name="Dedysh S.N."/>
        </authorList>
    </citation>
    <scope>NUCLEOTIDE SEQUENCE [LARGE SCALE GENOMIC DNA]</scope>
    <source>
        <strain evidence="2 3">SBC82</strain>
    </source>
</reference>
<dbReference type="GO" id="GO:0047661">
    <property type="term" value="F:amino-acid racemase activity"/>
    <property type="evidence" value="ECO:0007669"/>
    <property type="project" value="InterPro"/>
</dbReference>
<organism evidence="2 3">
    <name type="scientific">Acidisarcina polymorpha</name>
    <dbReference type="NCBI Taxonomy" id="2211140"/>
    <lineage>
        <taxon>Bacteria</taxon>
        <taxon>Pseudomonadati</taxon>
        <taxon>Acidobacteriota</taxon>
        <taxon>Terriglobia</taxon>
        <taxon>Terriglobales</taxon>
        <taxon>Acidobacteriaceae</taxon>
        <taxon>Acidisarcina</taxon>
    </lineage>
</organism>
<dbReference type="AlphaFoldDB" id="A0A2Z5FZK7"/>
<dbReference type="InterPro" id="IPR001920">
    <property type="entry name" value="Asp/Glu_race"/>
</dbReference>
<gene>
    <name evidence="2" type="ORF">ACPOL_2856</name>
</gene>
<keyword evidence="1" id="KW-0812">Transmembrane</keyword>
<dbReference type="KEGG" id="abas:ACPOL_2856"/>
<protein>
    <submittedName>
        <fullName evidence="2">Aspartate racemase</fullName>
    </submittedName>
</protein>
<keyword evidence="1" id="KW-0472">Membrane</keyword>
<accession>A0A2Z5FZK7</accession>
<sequence length="234" mass="25453">MVNKTVPPTFGLVAGLGVGAGIFYYRSLVKALLADGISPRILMVHADVKRVMAHAQARETHALATYLRDLLQQLADGGVQVATIPAFSPQICAQELANLTPLPLIDLLDAIVAEVNRLNWMRLAIFGARVTIETRLFGRLEAIEVVDLDPAELDAVSTIYSCIVENERASAEEESTLQTLAHSLIARHRLDGILLAGTDLSFVFTPERTSFSHIDGARVHIDAIHKSLIAYPVP</sequence>
<evidence type="ECO:0000313" key="2">
    <source>
        <dbReference type="EMBL" id="AXC12160.1"/>
    </source>
</evidence>
<dbReference type="Gene3D" id="3.40.50.1860">
    <property type="match status" value="2"/>
</dbReference>
<dbReference type="OrthoDB" id="119834at2"/>
<dbReference type="SUPFAM" id="SSF53681">
    <property type="entry name" value="Aspartate/glutamate racemase"/>
    <property type="match status" value="1"/>
</dbReference>
<keyword evidence="3" id="KW-1185">Reference proteome</keyword>
<dbReference type="Proteomes" id="UP000253606">
    <property type="component" value="Chromosome"/>
</dbReference>
<dbReference type="Pfam" id="PF01177">
    <property type="entry name" value="Asp_Glu_race"/>
    <property type="match status" value="1"/>
</dbReference>
<dbReference type="EMBL" id="CP030840">
    <property type="protein sequence ID" value="AXC12160.1"/>
    <property type="molecule type" value="Genomic_DNA"/>
</dbReference>
<dbReference type="RefSeq" id="WP_114207447.1">
    <property type="nucleotide sequence ID" value="NZ_CP030840.1"/>
</dbReference>
<evidence type="ECO:0000313" key="3">
    <source>
        <dbReference type="Proteomes" id="UP000253606"/>
    </source>
</evidence>
<evidence type="ECO:0000256" key="1">
    <source>
        <dbReference type="SAM" id="Phobius"/>
    </source>
</evidence>
<name>A0A2Z5FZK7_9BACT</name>